<keyword evidence="10" id="KW-1185">Reference proteome</keyword>
<feature type="domain" description="Kinesin motor" evidence="7">
    <location>
        <begin position="4"/>
        <end position="329"/>
    </location>
</feature>
<reference evidence="9 10" key="1">
    <citation type="journal article" date="2024" name="Science">
        <title>Giant polyketide synthase enzymes in the biosynthesis of giant marine polyether toxins.</title>
        <authorList>
            <person name="Fallon T.R."/>
            <person name="Shende V.V."/>
            <person name="Wierzbicki I.H."/>
            <person name="Pendleton A.L."/>
            <person name="Watervoot N.F."/>
            <person name="Auber R.P."/>
            <person name="Gonzalez D.J."/>
            <person name="Wisecaver J.H."/>
            <person name="Moore B.S."/>
        </authorList>
    </citation>
    <scope>NUCLEOTIDE SEQUENCE [LARGE SCALE GENOMIC DNA]</scope>
    <source>
        <strain evidence="9 10">12B1</strain>
    </source>
</reference>
<feature type="compositionally biased region" description="Basic and acidic residues" evidence="6">
    <location>
        <begin position="1247"/>
        <end position="1264"/>
    </location>
</feature>
<dbReference type="GO" id="GO:0008017">
    <property type="term" value="F:microtubule binding"/>
    <property type="evidence" value="ECO:0007669"/>
    <property type="project" value="InterPro"/>
</dbReference>
<keyword evidence="3" id="KW-0862">Zinc</keyword>
<dbReference type="GO" id="GO:0005871">
    <property type="term" value="C:kinesin complex"/>
    <property type="evidence" value="ECO:0007669"/>
    <property type="project" value="TreeGrafter"/>
</dbReference>
<dbReference type="GO" id="GO:0005874">
    <property type="term" value="C:microtubule"/>
    <property type="evidence" value="ECO:0007669"/>
    <property type="project" value="TreeGrafter"/>
</dbReference>
<evidence type="ECO:0000313" key="9">
    <source>
        <dbReference type="EMBL" id="KAL1511111.1"/>
    </source>
</evidence>
<gene>
    <name evidence="9" type="ORF">AB1Y20_005932</name>
</gene>
<dbReference type="SMART" id="SM00129">
    <property type="entry name" value="KISc"/>
    <property type="match status" value="1"/>
</dbReference>
<feature type="binding site" evidence="5">
    <location>
        <begin position="82"/>
        <end position="89"/>
    </location>
    <ligand>
        <name>ATP</name>
        <dbReference type="ChEBI" id="CHEBI:30616"/>
    </ligand>
</feature>
<evidence type="ECO:0000256" key="6">
    <source>
        <dbReference type="SAM" id="MobiDB-lite"/>
    </source>
</evidence>
<feature type="region of interest" description="Disordered" evidence="6">
    <location>
        <begin position="688"/>
        <end position="707"/>
    </location>
</feature>
<feature type="compositionally biased region" description="Polar residues" evidence="6">
    <location>
        <begin position="1268"/>
        <end position="1277"/>
    </location>
</feature>
<feature type="region of interest" description="Disordered" evidence="6">
    <location>
        <begin position="733"/>
        <end position="753"/>
    </location>
</feature>
<keyword evidence="5" id="KW-0547">Nucleotide-binding</keyword>
<dbReference type="PRINTS" id="PR00380">
    <property type="entry name" value="KINESINHEAVY"/>
</dbReference>
<feature type="compositionally biased region" description="Low complexity" evidence="6">
    <location>
        <begin position="689"/>
        <end position="707"/>
    </location>
</feature>
<evidence type="ECO:0000256" key="1">
    <source>
        <dbReference type="ARBA" id="ARBA00022723"/>
    </source>
</evidence>
<dbReference type="GO" id="GO:0007018">
    <property type="term" value="P:microtubule-based movement"/>
    <property type="evidence" value="ECO:0007669"/>
    <property type="project" value="InterPro"/>
</dbReference>
<evidence type="ECO:0000313" key="10">
    <source>
        <dbReference type="Proteomes" id="UP001515480"/>
    </source>
</evidence>
<organism evidence="9 10">
    <name type="scientific">Prymnesium parvum</name>
    <name type="common">Toxic golden alga</name>
    <dbReference type="NCBI Taxonomy" id="97485"/>
    <lineage>
        <taxon>Eukaryota</taxon>
        <taxon>Haptista</taxon>
        <taxon>Haptophyta</taxon>
        <taxon>Prymnesiophyceae</taxon>
        <taxon>Prymnesiales</taxon>
        <taxon>Prymnesiaceae</taxon>
        <taxon>Prymnesium</taxon>
    </lineage>
</organism>
<dbReference type="PROSITE" id="PS00518">
    <property type="entry name" value="ZF_RING_1"/>
    <property type="match status" value="1"/>
</dbReference>
<keyword evidence="2 4" id="KW-0863">Zinc-finger</keyword>
<dbReference type="InterPro" id="IPR036961">
    <property type="entry name" value="Kinesin_motor_dom_sf"/>
</dbReference>
<dbReference type="InterPro" id="IPR013083">
    <property type="entry name" value="Znf_RING/FYVE/PHD"/>
</dbReference>
<dbReference type="Pfam" id="PF00225">
    <property type="entry name" value="Kinesin"/>
    <property type="match status" value="1"/>
</dbReference>
<evidence type="ECO:0000256" key="3">
    <source>
        <dbReference type="ARBA" id="ARBA00022833"/>
    </source>
</evidence>
<feature type="domain" description="RING-type" evidence="8">
    <location>
        <begin position="581"/>
        <end position="618"/>
    </location>
</feature>
<name>A0AB34J1T2_PRYPA</name>
<evidence type="ECO:0000259" key="7">
    <source>
        <dbReference type="PROSITE" id="PS50067"/>
    </source>
</evidence>
<sequence>MSAKIQGVIRIRPHHKDETPFMTCSATKGFTLGLPDGPEYGDETFSAVLGPRTSQHDVFLTIGLPIVEAIMRGERACLFAYGQTGSGKTFSMYGADGGKNPSKLDGVVPAICAELFRRKQKVEARQGNLKIAMSCTLVEVRGSEIIDLIADSINVGTPDEQQPRCRLLHAEVQDAYRAVITSQSVLTDVIELGMKRRTTGCNMINSSSSRSHAFLTMFIEKTRKNNDGTLDSTKTCMHLIDLAGSEKYAATDKEGTNINQGLLSLGMVIMAKARGDPHVPYRDTMLTRMLRDTLEVDCTIVVLGCLNPGKQNLAETKNVLKFMERAAAITKNSRHVGILDQKKVLAAAAELVGGRDPLAGDQEDPDKYLSRRTEQIEIGGSTIKARCSGDPTCPLLLYIHSPGSKRDSKMWNSWVTALGARLRACQPADGAVASPSRKSKGARPSPPHSPAPAARLSEAWAEVGAEKAEARSPTSRGAQSPQRRSLSSSSAPRGSVTDRSQASRRRQASARSAPTPRSSVAAERGVSTSRRSSKGGKGAQETPRGAKGESETVDQPLSELRNRCFLLLRECRAELLRDLACALCSLPLVEPTRVVECRHMLCKPCAEASKHFMQCPICAGPIGRELHEDTVHSEIMRLRFEVMSADELLVKEQKRRIDKIAREQERSPGYMVLEFGVRVYGEDKAPSLTARKGGAATPPATPKGKPAAAEASTVAFARMVPHKSGEEIYCNHEEPPPTPAGTGGALESSRNPRRRRVRYQGEGEIRGTAIAHVTFGQARISQTAPGSNEFVAALYPSKETQQHLRMKVVVHWHKALKLDPVEIRFNAPANASFARRAVVHLPEGFSTGKGGSPPPASAEEQVYDRVVLFDFEDKGYSANGTIHYQRDLVSVQRSSLGGARSQGTAHIQETLSYLQQHPERQNPDVAMRAVWLAKLARMSDPAVEKAIGSINESVLFFMLGACRRLPLHELPVLHVERHQTEMTARQNLLIQSMSSRCADPRIAVMYAEVQDFMHADPARLARVTQIVEGQGKHVIDDSNRPVGFFQVAIDVPDAMNSAVLQQLIVNLGKRFAYAIIADGQAAPMVLLSLIECERLTAYLVLKDPELPPSAPALPKNSHKILQPTLLISEVTHSTPYAQRVALTISQLELALSNCSVAKLPRVELPKERAQALFDFFRASNWLGCMTGDDGDPSQPILTRLTGGYGSWTGLFKPPQKSKKERAQMQWIKARSAVRATAQLTATRMSKKPYDMAPRELDRVPESRPPKAKQQSSASAPFSRTAYLHQLIGERLADRDRDRKSKLESSRKKE</sequence>
<evidence type="ECO:0000256" key="2">
    <source>
        <dbReference type="ARBA" id="ARBA00022771"/>
    </source>
</evidence>
<dbReference type="InterPro" id="IPR017907">
    <property type="entry name" value="Znf_RING_CS"/>
</dbReference>
<evidence type="ECO:0000256" key="4">
    <source>
        <dbReference type="PROSITE-ProRule" id="PRU00175"/>
    </source>
</evidence>
<accession>A0AB34J1T2</accession>
<protein>
    <recommendedName>
        <fullName evidence="11">Kinesin-like protein</fullName>
    </recommendedName>
</protein>
<comment type="caution">
    <text evidence="9">The sequence shown here is derived from an EMBL/GenBank/DDBJ whole genome shotgun (WGS) entry which is preliminary data.</text>
</comment>
<dbReference type="GO" id="GO:0003777">
    <property type="term" value="F:microtubule motor activity"/>
    <property type="evidence" value="ECO:0007669"/>
    <property type="project" value="InterPro"/>
</dbReference>
<feature type="region of interest" description="Disordered" evidence="6">
    <location>
        <begin position="428"/>
        <end position="554"/>
    </location>
</feature>
<feature type="compositionally biased region" description="Low complexity" evidence="6">
    <location>
        <begin position="478"/>
        <end position="495"/>
    </location>
</feature>
<dbReference type="GO" id="GO:0005524">
    <property type="term" value="F:ATP binding"/>
    <property type="evidence" value="ECO:0007669"/>
    <property type="project" value="UniProtKB-UniRule"/>
</dbReference>
<dbReference type="Gene3D" id="3.30.40.10">
    <property type="entry name" value="Zinc/RING finger domain, C3HC4 (zinc finger)"/>
    <property type="match status" value="1"/>
</dbReference>
<comment type="similarity">
    <text evidence="5">Belongs to the TRAFAC class myosin-kinesin ATPase superfamily. Kinesin family.</text>
</comment>
<keyword evidence="5" id="KW-0067">ATP-binding</keyword>
<keyword evidence="5" id="KW-0505">Motor protein</keyword>
<feature type="compositionally biased region" description="Basic and acidic residues" evidence="6">
    <location>
        <begin position="1290"/>
        <end position="1309"/>
    </location>
</feature>
<keyword evidence="1" id="KW-0479">Metal-binding</keyword>
<dbReference type="Proteomes" id="UP001515480">
    <property type="component" value="Unassembled WGS sequence"/>
</dbReference>
<dbReference type="SUPFAM" id="SSF52540">
    <property type="entry name" value="P-loop containing nucleoside triphosphate hydrolases"/>
    <property type="match status" value="1"/>
</dbReference>
<evidence type="ECO:0008006" key="11">
    <source>
        <dbReference type="Google" id="ProtNLM"/>
    </source>
</evidence>
<dbReference type="PROSITE" id="PS50089">
    <property type="entry name" value="ZF_RING_2"/>
    <property type="match status" value="1"/>
</dbReference>
<feature type="region of interest" description="Disordered" evidence="6">
    <location>
        <begin position="1240"/>
        <end position="1309"/>
    </location>
</feature>
<evidence type="ECO:0000256" key="5">
    <source>
        <dbReference type="PROSITE-ProRule" id="PRU00283"/>
    </source>
</evidence>
<dbReference type="InterPro" id="IPR001841">
    <property type="entry name" value="Znf_RING"/>
</dbReference>
<proteinExistence type="inferred from homology"/>
<dbReference type="Gene3D" id="3.40.850.10">
    <property type="entry name" value="Kinesin motor domain"/>
    <property type="match status" value="1"/>
</dbReference>
<dbReference type="PANTHER" id="PTHR24115">
    <property type="entry name" value="KINESIN-RELATED"/>
    <property type="match status" value="1"/>
</dbReference>
<dbReference type="EMBL" id="JBGBPQ010000014">
    <property type="protein sequence ID" value="KAL1511111.1"/>
    <property type="molecule type" value="Genomic_DNA"/>
</dbReference>
<dbReference type="SUPFAM" id="SSF57850">
    <property type="entry name" value="RING/U-box"/>
    <property type="match status" value="1"/>
</dbReference>
<dbReference type="InterPro" id="IPR001752">
    <property type="entry name" value="Kinesin_motor_dom"/>
</dbReference>
<dbReference type="InterPro" id="IPR027640">
    <property type="entry name" value="Kinesin-like_fam"/>
</dbReference>
<evidence type="ECO:0000259" key="8">
    <source>
        <dbReference type="PROSITE" id="PS50089"/>
    </source>
</evidence>
<dbReference type="PROSITE" id="PS50067">
    <property type="entry name" value="KINESIN_MOTOR_2"/>
    <property type="match status" value="1"/>
</dbReference>
<dbReference type="GO" id="GO:0008270">
    <property type="term" value="F:zinc ion binding"/>
    <property type="evidence" value="ECO:0007669"/>
    <property type="project" value="UniProtKB-KW"/>
</dbReference>
<dbReference type="InterPro" id="IPR027417">
    <property type="entry name" value="P-loop_NTPase"/>
</dbReference>
<dbReference type="GO" id="GO:0016887">
    <property type="term" value="F:ATP hydrolysis activity"/>
    <property type="evidence" value="ECO:0007669"/>
    <property type="project" value="TreeGrafter"/>
</dbReference>
<feature type="compositionally biased region" description="Low complexity" evidence="6">
    <location>
        <begin position="509"/>
        <end position="530"/>
    </location>
</feature>